<dbReference type="PANTHER" id="PTHR40661">
    <property type="match status" value="1"/>
</dbReference>
<dbReference type="EMBL" id="AAYLMQ010000008">
    <property type="protein sequence ID" value="EGY2376693.1"/>
    <property type="molecule type" value="Genomic_DNA"/>
</dbReference>
<feature type="domain" description="HTH cro/C1-type" evidence="4">
    <location>
        <begin position="11"/>
        <end position="63"/>
    </location>
</feature>
<dbReference type="EMBL" id="CP008706">
    <property type="protein sequence ID" value="AKA31013.1"/>
    <property type="molecule type" value="Genomic_DNA"/>
</dbReference>
<evidence type="ECO:0000256" key="2">
    <source>
        <dbReference type="ARBA" id="ARBA00023125"/>
    </source>
</evidence>
<dbReference type="Proteomes" id="UP000032746">
    <property type="component" value="Chromosome"/>
</dbReference>
<evidence type="ECO:0000256" key="1">
    <source>
        <dbReference type="ARBA" id="ARBA00023015"/>
    </source>
</evidence>
<dbReference type="SMART" id="SM00530">
    <property type="entry name" value="HTH_XRE"/>
    <property type="match status" value="1"/>
</dbReference>
<accession>A0A0D5YGJ1</accession>
<organism evidence="5 7">
    <name type="scientific">Acinetobacter baumannii</name>
    <dbReference type="NCBI Taxonomy" id="470"/>
    <lineage>
        <taxon>Bacteria</taxon>
        <taxon>Pseudomonadati</taxon>
        <taxon>Pseudomonadota</taxon>
        <taxon>Gammaproteobacteria</taxon>
        <taxon>Moraxellales</taxon>
        <taxon>Moraxellaceae</taxon>
        <taxon>Acinetobacter</taxon>
        <taxon>Acinetobacter calcoaceticus/baumannii complex</taxon>
    </lineage>
</organism>
<evidence type="ECO:0000313" key="7">
    <source>
        <dbReference type="Proteomes" id="UP000032746"/>
    </source>
</evidence>
<keyword evidence="2" id="KW-0238">DNA-binding</keyword>
<dbReference type="CDD" id="cd06529">
    <property type="entry name" value="S24_LexA-like"/>
    <property type="match status" value="1"/>
</dbReference>
<dbReference type="CDD" id="cd00093">
    <property type="entry name" value="HTH_XRE"/>
    <property type="match status" value="1"/>
</dbReference>
<dbReference type="InterPro" id="IPR001387">
    <property type="entry name" value="Cro/C1-type_HTH"/>
</dbReference>
<keyword evidence="1" id="KW-0805">Transcription regulation</keyword>
<reference evidence="5 7" key="1">
    <citation type="journal article" date="2015" name="J. Bacteriol.">
        <title>Resources for Genetic and Genomic Analysis of Emerging Pathogen Acinetobacter baumannii.</title>
        <authorList>
            <person name="Gallagher L.A."/>
            <person name="Ramage E."/>
            <person name="Weiss E.J."/>
            <person name="Radey M."/>
            <person name="Hayden H.S."/>
            <person name="Held K.G."/>
            <person name="Huse H.K."/>
            <person name="Zurawski D.V."/>
            <person name="Brittnacher M.J."/>
            <person name="Manoil C."/>
        </authorList>
    </citation>
    <scope>NUCLEOTIDE SEQUENCE [LARGE SCALE GENOMIC DNA]</scope>
    <source>
        <strain evidence="5 7">AB5075-UW</strain>
    </source>
</reference>
<dbReference type="Gene3D" id="2.10.109.10">
    <property type="entry name" value="Umud Fragment, subunit A"/>
    <property type="match status" value="1"/>
</dbReference>
<evidence type="ECO:0000256" key="3">
    <source>
        <dbReference type="ARBA" id="ARBA00023163"/>
    </source>
</evidence>
<dbReference type="PROSITE" id="PS50943">
    <property type="entry name" value="HTH_CROC1"/>
    <property type="match status" value="1"/>
</dbReference>
<keyword evidence="3" id="KW-0804">Transcription</keyword>
<protein>
    <submittedName>
        <fullName evidence="6">Helix-turn-helix domain-containing protein</fullName>
    </submittedName>
    <submittedName>
        <fullName evidence="5">Peptidase S24 S26A and S26B</fullName>
    </submittedName>
</protein>
<reference evidence="7" key="2">
    <citation type="submission" date="2015-03" db="EMBL/GenBank/DDBJ databases">
        <authorList>
            <person name="Gallagher L.A."/>
            <person name="Hayden H.S."/>
            <person name="Weiss E.J."/>
            <person name="Hager K.R."/>
            <person name="Ramage E."/>
            <person name="Radey M.R."/>
            <person name="Bydalek R."/>
            <person name="Manoil C."/>
            <person name="Miller S.I."/>
            <person name="Brittnacher M.J."/>
        </authorList>
    </citation>
    <scope>NUCLEOTIDE SEQUENCE [LARGE SCALE GENOMIC DNA]</scope>
    <source>
        <strain evidence="7">AB5075-UW</strain>
    </source>
</reference>
<dbReference type="InterPro" id="IPR036286">
    <property type="entry name" value="LexA/Signal_pep-like_sf"/>
</dbReference>
<proteinExistence type="predicted"/>
<dbReference type="OrthoDB" id="9791537at2"/>
<dbReference type="AlphaFoldDB" id="A0A0D5YGJ1"/>
<dbReference type="Gene3D" id="1.10.260.40">
    <property type="entry name" value="lambda repressor-like DNA-binding domains"/>
    <property type="match status" value="1"/>
</dbReference>
<dbReference type="RefSeq" id="WP_000867174.1">
    <property type="nucleotide sequence ID" value="NZ_CAJHEX010000052.1"/>
</dbReference>
<name>A0A0D5YGJ1_ACIBA</name>
<dbReference type="Pfam" id="PF00717">
    <property type="entry name" value="Peptidase_S24"/>
    <property type="match status" value="1"/>
</dbReference>
<reference evidence="6" key="3">
    <citation type="submission" date="2020-12" db="EMBL/GenBank/DDBJ databases">
        <authorList>
            <consortium name="Clinical and Environmental Microbiology Branch: Whole genome sequencing antimicrobial resistance pathogens in the healthcare setting"/>
        </authorList>
    </citation>
    <scope>NUCLEOTIDE SEQUENCE</scope>
    <source>
        <strain evidence="6">2018HL-00813</strain>
    </source>
</reference>
<dbReference type="SUPFAM" id="SSF47413">
    <property type="entry name" value="lambda repressor-like DNA-binding domains"/>
    <property type="match status" value="1"/>
</dbReference>
<dbReference type="PANTHER" id="PTHR40661:SF3">
    <property type="entry name" value="FELS-1 PROPHAGE TRANSCRIPTIONAL REGULATOR"/>
    <property type="match status" value="1"/>
</dbReference>
<dbReference type="PATRIC" id="fig|470.1345.peg.1226"/>
<dbReference type="InterPro" id="IPR039418">
    <property type="entry name" value="LexA-like"/>
</dbReference>
<evidence type="ECO:0000313" key="6">
    <source>
        <dbReference type="EMBL" id="EGY2376693.1"/>
    </source>
</evidence>
<dbReference type="SUPFAM" id="SSF51306">
    <property type="entry name" value="LexA/Signal peptidase"/>
    <property type="match status" value="1"/>
</dbReference>
<dbReference type="InterPro" id="IPR015927">
    <property type="entry name" value="Peptidase_S24_S26A/B/C"/>
</dbReference>
<evidence type="ECO:0000259" key="4">
    <source>
        <dbReference type="PROSITE" id="PS50943"/>
    </source>
</evidence>
<dbReference type="InterPro" id="IPR010982">
    <property type="entry name" value="Lambda_DNA-bd_dom_sf"/>
</dbReference>
<gene>
    <name evidence="5" type="ORF">ABUW_1265</name>
    <name evidence="6" type="ORF">JHZ39_001027</name>
</gene>
<sequence length="248" mass="27923">MKVMSTMVERIQEALKAKKLSWSKAATMIGLTPQAPSKWKKGQIGKETLDKLAELLEVDAGWLLNGKKKQNLTNFNMQEFMDKHGLSKKDESSFDVNDIQSPSVVEYGGDDGFIWIDVVEASFSCGTGESIEFHFDVINGKQPFPPSFFKQKNVHPDCMRIIKAKGDSMADKIDDGDLVGIDISQTDIIDGQIYAVYFEGEGMIKQIFKEEGGKLILHSLNPKYRDREVTEQNGLNFKVMGRQFWRAG</sequence>
<dbReference type="GO" id="GO:0003677">
    <property type="term" value="F:DNA binding"/>
    <property type="evidence" value="ECO:0007669"/>
    <property type="project" value="UniProtKB-KW"/>
</dbReference>
<evidence type="ECO:0000313" key="5">
    <source>
        <dbReference type="EMBL" id="AKA31013.1"/>
    </source>
</evidence>
<dbReference type="Pfam" id="PF01381">
    <property type="entry name" value="HTH_3"/>
    <property type="match status" value="1"/>
</dbReference>